<dbReference type="AlphaFoldDB" id="A0A2H5XBR1"/>
<evidence type="ECO:0000256" key="1">
    <source>
        <dbReference type="SAM" id="SignalP"/>
    </source>
</evidence>
<accession>A0A2H5XBR1</accession>
<gene>
    <name evidence="2" type="ORF">HRbin17_01136</name>
</gene>
<dbReference type="Proteomes" id="UP000236173">
    <property type="component" value="Unassembled WGS sequence"/>
</dbReference>
<evidence type="ECO:0000313" key="3">
    <source>
        <dbReference type="Proteomes" id="UP000236173"/>
    </source>
</evidence>
<protein>
    <recommendedName>
        <fullName evidence="4">Thiol-disulfide oxidoreductase ResA</fullName>
    </recommendedName>
</protein>
<evidence type="ECO:0008006" key="4">
    <source>
        <dbReference type="Google" id="ProtNLM"/>
    </source>
</evidence>
<comment type="caution">
    <text evidence="2">The sequence shown here is derived from an EMBL/GenBank/DDBJ whole genome shotgun (WGS) entry which is preliminary data.</text>
</comment>
<sequence length="61" mass="6701">MLVISLVFATSAIAHADPVTALSALKGRVIDNLVLRDLRGKSYPFSQWRGKVVVMNFWSPG</sequence>
<reference evidence="3" key="1">
    <citation type="submission" date="2017-09" db="EMBL/GenBank/DDBJ databases">
        <title>Metaegenomics of thermophilic ammonia-oxidizing enrichment culture.</title>
        <authorList>
            <person name="Kato S."/>
            <person name="Suzuki K."/>
        </authorList>
    </citation>
    <scope>NUCLEOTIDE SEQUENCE [LARGE SCALE GENOMIC DNA]</scope>
</reference>
<dbReference type="InterPro" id="IPR036249">
    <property type="entry name" value="Thioredoxin-like_sf"/>
</dbReference>
<dbReference type="EMBL" id="BEHT01000013">
    <property type="protein sequence ID" value="GBC98622.1"/>
    <property type="molecule type" value="Genomic_DNA"/>
</dbReference>
<dbReference type="SUPFAM" id="SSF52833">
    <property type="entry name" value="Thioredoxin-like"/>
    <property type="match status" value="1"/>
</dbReference>
<name>A0A2H5XBR1_9BACT</name>
<organism evidence="2 3">
    <name type="scientific">Candidatus Fervidibacter japonicus</name>
    <dbReference type="NCBI Taxonomy" id="2035412"/>
    <lineage>
        <taxon>Bacteria</taxon>
        <taxon>Candidatus Fervidibacterota</taxon>
        <taxon>Candidatus Fervidibacter</taxon>
    </lineage>
</organism>
<evidence type="ECO:0000313" key="2">
    <source>
        <dbReference type="EMBL" id="GBC98622.1"/>
    </source>
</evidence>
<feature type="signal peptide" evidence="1">
    <location>
        <begin position="1"/>
        <end position="16"/>
    </location>
</feature>
<dbReference type="Gene3D" id="3.40.30.10">
    <property type="entry name" value="Glutaredoxin"/>
    <property type="match status" value="1"/>
</dbReference>
<keyword evidence="1" id="KW-0732">Signal</keyword>
<feature type="chain" id="PRO_5014174585" description="Thiol-disulfide oxidoreductase ResA" evidence="1">
    <location>
        <begin position="17"/>
        <end position="61"/>
    </location>
</feature>
<proteinExistence type="predicted"/>